<dbReference type="InterPro" id="IPR045057">
    <property type="entry name" value="Gcn5-rel_NAT"/>
</dbReference>
<evidence type="ECO:0000313" key="4">
    <source>
        <dbReference type="Proteomes" id="UP000198878"/>
    </source>
</evidence>
<feature type="domain" description="N-acetyltransferase" evidence="2">
    <location>
        <begin position="8"/>
        <end position="96"/>
    </location>
</feature>
<dbReference type="PANTHER" id="PTHR31435">
    <property type="entry name" value="PROTEIN NATD1"/>
    <property type="match status" value="1"/>
</dbReference>
<organism evidence="3 4">
    <name type="scientific">Amycolatopsis pretoriensis</name>
    <dbReference type="NCBI Taxonomy" id="218821"/>
    <lineage>
        <taxon>Bacteria</taxon>
        <taxon>Bacillati</taxon>
        <taxon>Actinomycetota</taxon>
        <taxon>Actinomycetes</taxon>
        <taxon>Pseudonocardiales</taxon>
        <taxon>Pseudonocardiaceae</taxon>
        <taxon>Amycolatopsis</taxon>
    </lineage>
</organism>
<dbReference type="PROSITE" id="PS51729">
    <property type="entry name" value="GNAT_YJDJ"/>
    <property type="match status" value="1"/>
</dbReference>
<dbReference type="STRING" id="218821.SAMN05421837_101450"/>
<gene>
    <name evidence="3" type="ORF">SAMN05421837_101450</name>
</gene>
<evidence type="ECO:0000313" key="3">
    <source>
        <dbReference type="EMBL" id="SEF20630.1"/>
    </source>
</evidence>
<dbReference type="Pfam" id="PF14542">
    <property type="entry name" value="Acetyltransf_CG"/>
    <property type="match status" value="1"/>
</dbReference>
<dbReference type="GO" id="GO:0016747">
    <property type="term" value="F:acyltransferase activity, transferring groups other than amino-acyl groups"/>
    <property type="evidence" value="ECO:0007669"/>
    <property type="project" value="InterPro"/>
</dbReference>
<dbReference type="EMBL" id="FNUJ01000001">
    <property type="protein sequence ID" value="SEF20630.1"/>
    <property type="molecule type" value="Genomic_DNA"/>
</dbReference>
<evidence type="ECO:0000259" key="1">
    <source>
        <dbReference type="PROSITE" id="PS51186"/>
    </source>
</evidence>
<sequence>MTAEMDVRRNGDTGSYEAVVDGQVVGMIVYHVPRGAQRVTLSHTIVEPGYRGRGIATRLVKHALDDLRARDRKLTNYCTFVADYIADHPEYKDLVDGRFPGRATVPERAPRDHVGVRR</sequence>
<reference evidence="4" key="1">
    <citation type="submission" date="2016-10" db="EMBL/GenBank/DDBJ databases">
        <authorList>
            <person name="Varghese N."/>
            <person name="Submissions S."/>
        </authorList>
    </citation>
    <scope>NUCLEOTIDE SEQUENCE [LARGE SCALE GENOMIC DNA]</scope>
    <source>
        <strain evidence="4">DSM 44654</strain>
    </source>
</reference>
<dbReference type="AlphaFoldDB" id="A0A1H5Q3E7"/>
<evidence type="ECO:0000259" key="2">
    <source>
        <dbReference type="PROSITE" id="PS51729"/>
    </source>
</evidence>
<dbReference type="OrthoDB" id="5405911at2"/>
<feature type="domain" description="N-acetyltransferase" evidence="1">
    <location>
        <begin position="1"/>
        <end position="118"/>
    </location>
</feature>
<dbReference type="InterPro" id="IPR000182">
    <property type="entry name" value="GNAT_dom"/>
</dbReference>
<dbReference type="RefSeq" id="WP_086672021.1">
    <property type="nucleotide sequence ID" value="NZ_FNUJ01000001.1"/>
</dbReference>
<dbReference type="PANTHER" id="PTHR31435:SF10">
    <property type="entry name" value="BSR4717 PROTEIN"/>
    <property type="match status" value="1"/>
</dbReference>
<keyword evidence="4" id="KW-1185">Reference proteome</keyword>
<dbReference type="Proteomes" id="UP000198878">
    <property type="component" value="Unassembled WGS sequence"/>
</dbReference>
<dbReference type="PROSITE" id="PS51186">
    <property type="entry name" value="GNAT"/>
    <property type="match status" value="1"/>
</dbReference>
<dbReference type="SUPFAM" id="SSF55729">
    <property type="entry name" value="Acyl-CoA N-acyltransferases (Nat)"/>
    <property type="match status" value="1"/>
</dbReference>
<name>A0A1H5Q3E7_9PSEU</name>
<dbReference type="InterPro" id="IPR031165">
    <property type="entry name" value="GNAT_YJDJ"/>
</dbReference>
<proteinExistence type="predicted"/>
<dbReference type="InterPro" id="IPR016181">
    <property type="entry name" value="Acyl_CoA_acyltransferase"/>
</dbReference>
<accession>A0A1H5Q3E7</accession>
<protein>
    <submittedName>
        <fullName evidence="3">Uncharacterized protein</fullName>
    </submittedName>
</protein>
<dbReference type="CDD" id="cd04301">
    <property type="entry name" value="NAT_SF"/>
    <property type="match status" value="1"/>
</dbReference>
<dbReference type="Gene3D" id="3.40.630.30">
    <property type="match status" value="1"/>
</dbReference>